<organism evidence="2 3">
    <name type="scientific">Glycine soja</name>
    <name type="common">Wild soybean</name>
    <dbReference type="NCBI Taxonomy" id="3848"/>
    <lineage>
        <taxon>Eukaryota</taxon>
        <taxon>Viridiplantae</taxon>
        <taxon>Streptophyta</taxon>
        <taxon>Embryophyta</taxon>
        <taxon>Tracheophyta</taxon>
        <taxon>Spermatophyta</taxon>
        <taxon>Magnoliopsida</taxon>
        <taxon>eudicotyledons</taxon>
        <taxon>Gunneridae</taxon>
        <taxon>Pentapetalae</taxon>
        <taxon>rosids</taxon>
        <taxon>fabids</taxon>
        <taxon>Fabales</taxon>
        <taxon>Fabaceae</taxon>
        <taxon>Papilionoideae</taxon>
        <taxon>50 kb inversion clade</taxon>
        <taxon>NPAAA clade</taxon>
        <taxon>indigoferoid/millettioid clade</taxon>
        <taxon>Phaseoleae</taxon>
        <taxon>Glycine</taxon>
        <taxon>Glycine subgen. Soja</taxon>
    </lineage>
</organism>
<sequence>MQATDQEETASFAQWIIDIGDGIIGHDNDGYATIEIPQELLITKYDDPIHSIVSSTFPDLCHHHNDPQYFQSKAILASTNETVQQVNDYILTLIPVKTSSNQPIYDSSASNNHYSIMSYTLGKAMTLPPPTTSHHQNTLPFSATSTSALQKSLSQRHCHYEFGFINCLKQGFPAWLDILDDTIEIPVFYHQQWEPDYPEFVHFKYDGATYEIRVRQHRGKFFFADGLTRFRKELEIYELITIDFLAYDHHSKFDLDFTPPVEQQACKRPCRASRKHIWTVPITQSKLATFTLYHTMSNPLWSAYDSPQKIQTSTTMESSCLTVGLVINMWFNLGVEPESGRMMQSYPTRALDRKLQIDWARDAREGPRILMSLRTHLLLEVASPLSLPFSIPLSFIFREAKESIDEEDPRPTSSNEACIMWYQSIFI</sequence>
<gene>
    <name evidence="2" type="ORF">D0Y65_041944</name>
</gene>
<dbReference type="AlphaFoldDB" id="A0A445GXW6"/>
<dbReference type="PANTHER" id="PTHR23274:SF33">
    <property type="entry name" value="ANIMAL RPA1 DOMAIN PROTEIN"/>
    <property type="match status" value="1"/>
</dbReference>
<dbReference type="Pfam" id="PF23935">
    <property type="entry name" value="DUF7271"/>
    <property type="match status" value="1"/>
</dbReference>
<comment type="caution">
    <text evidence="2">The sequence shown here is derived from an EMBL/GenBank/DDBJ whole genome shotgun (WGS) entry which is preliminary data.</text>
</comment>
<dbReference type="InterPro" id="IPR055695">
    <property type="entry name" value="DUF7271"/>
</dbReference>
<name>A0A445GXW6_GLYSO</name>
<dbReference type="PANTHER" id="PTHR23274">
    <property type="entry name" value="DNA HELICASE-RELATED"/>
    <property type="match status" value="1"/>
</dbReference>
<proteinExistence type="predicted"/>
<keyword evidence="3" id="KW-1185">Reference proteome</keyword>
<reference evidence="2 3" key="1">
    <citation type="submission" date="2018-09" db="EMBL/GenBank/DDBJ databases">
        <title>A high-quality reference genome of wild soybean provides a powerful tool to mine soybean genomes.</title>
        <authorList>
            <person name="Xie M."/>
            <person name="Chung C.Y.L."/>
            <person name="Li M.-W."/>
            <person name="Wong F.-L."/>
            <person name="Chan T.-F."/>
            <person name="Lam H.-M."/>
        </authorList>
    </citation>
    <scope>NUCLEOTIDE SEQUENCE [LARGE SCALE GENOMIC DNA]</scope>
    <source>
        <strain evidence="3">cv. W05</strain>
        <tissue evidence="2">Hypocotyl of etiolated seedlings</tissue>
    </source>
</reference>
<feature type="domain" description="DUF7271" evidence="1">
    <location>
        <begin position="205"/>
        <end position="280"/>
    </location>
</feature>
<evidence type="ECO:0000313" key="2">
    <source>
        <dbReference type="EMBL" id="RZB66091.1"/>
    </source>
</evidence>
<dbReference type="GO" id="GO:0005657">
    <property type="term" value="C:replication fork"/>
    <property type="evidence" value="ECO:0007669"/>
    <property type="project" value="TreeGrafter"/>
</dbReference>
<dbReference type="GO" id="GO:0006260">
    <property type="term" value="P:DNA replication"/>
    <property type="evidence" value="ECO:0007669"/>
    <property type="project" value="TreeGrafter"/>
</dbReference>
<evidence type="ECO:0000313" key="3">
    <source>
        <dbReference type="Proteomes" id="UP000289340"/>
    </source>
</evidence>
<dbReference type="Proteomes" id="UP000289340">
    <property type="component" value="Chromosome 15"/>
</dbReference>
<dbReference type="EMBL" id="QZWG01000015">
    <property type="protein sequence ID" value="RZB66091.1"/>
    <property type="molecule type" value="Genomic_DNA"/>
</dbReference>
<protein>
    <recommendedName>
        <fullName evidence="1">DUF7271 domain-containing protein</fullName>
    </recommendedName>
</protein>
<accession>A0A445GXW6</accession>
<evidence type="ECO:0000259" key="1">
    <source>
        <dbReference type="Pfam" id="PF23935"/>
    </source>
</evidence>